<dbReference type="PROSITE" id="PS50053">
    <property type="entry name" value="UBIQUITIN_2"/>
    <property type="match status" value="1"/>
</dbReference>
<feature type="non-terminal residue" evidence="3">
    <location>
        <position position="179"/>
    </location>
</feature>
<gene>
    <name evidence="3" type="primary">PPZ1</name>
    <name evidence="3" type="ORF">SPIL2461_LOCUS15408</name>
</gene>
<evidence type="ECO:0000259" key="2">
    <source>
        <dbReference type="PROSITE" id="PS50053"/>
    </source>
</evidence>
<dbReference type="SUPFAM" id="SSF54236">
    <property type="entry name" value="Ubiquitin-like"/>
    <property type="match status" value="1"/>
</dbReference>
<reference evidence="3" key="1">
    <citation type="submission" date="2021-02" db="EMBL/GenBank/DDBJ databases">
        <authorList>
            <person name="Dougan E. K."/>
            <person name="Rhodes N."/>
            <person name="Thang M."/>
            <person name="Chan C."/>
        </authorList>
    </citation>
    <scope>NUCLEOTIDE SEQUENCE</scope>
</reference>
<protein>
    <submittedName>
        <fullName evidence="3">PPZ1 protein</fullName>
    </submittedName>
</protein>
<evidence type="ECO:0000256" key="1">
    <source>
        <dbReference type="SAM" id="MobiDB-lite"/>
    </source>
</evidence>
<dbReference type="CDD" id="cd17039">
    <property type="entry name" value="Ubl_ubiquitin_like"/>
    <property type="match status" value="1"/>
</dbReference>
<dbReference type="InterPro" id="IPR000626">
    <property type="entry name" value="Ubiquitin-like_dom"/>
</dbReference>
<keyword evidence="4" id="KW-1185">Reference proteome</keyword>
<accession>A0A812UKH7</accession>
<dbReference type="Proteomes" id="UP000649617">
    <property type="component" value="Unassembled WGS sequence"/>
</dbReference>
<name>A0A812UKH7_SYMPI</name>
<dbReference type="Gene3D" id="3.10.20.90">
    <property type="entry name" value="Phosphatidylinositol 3-kinase Catalytic Subunit, Chain A, domain 1"/>
    <property type="match status" value="1"/>
</dbReference>
<evidence type="ECO:0000313" key="3">
    <source>
        <dbReference type="EMBL" id="CAE7572167.1"/>
    </source>
</evidence>
<dbReference type="EMBL" id="CAJNIZ010037602">
    <property type="protein sequence ID" value="CAE7572167.1"/>
    <property type="molecule type" value="Genomic_DNA"/>
</dbReference>
<sequence>MAEEGVDAISPTSITSEKEPEDAPVPPGEESIQVTVVTLSGREVASFLTSSGTRVSSMKKLIQEAGGPDTRLQALSCGGQILDNAQSCSSLGWTADEAVIVTMARVVADVDECLAALLRQDPHKDTKFPQGLLEQLFLLCAQCKDIFLAEPMLLELQPPFVIVGNMHGYYEQLLGLFKR</sequence>
<dbReference type="InterPro" id="IPR029052">
    <property type="entry name" value="Metallo-depent_PP-like"/>
</dbReference>
<dbReference type="AlphaFoldDB" id="A0A812UKH7"/>
<organism evidence="3 4">
    <name type="scientific">Symbiodinium pilosum</name>
    <name type="common">Dinoflagellate</name>
    <dbReference type="NCBI Taxonomy" id="2952"/>
    <lineage>
        <taxon>Eukaryota</taxon>
        <taxon>Sar</taxon>
        <taxon>Alveolata</taxon>
        <taxon>Dinophyceae</taxon>
        <taxon>Suessiales</taxon>
        <taxon>Symbiodiniaceae</taxon>
        <taxon>Symbiodinium</taxon>
    </lineage>
</organism>
<dbReference type="Gene3D" id="3.60.21.10">
    <property type="match status" value="1"/>
</dbReference>
<comment type="caution">
    <text evidence="3">The sequence shown here is derived from an EMBL/GenBank/DDBJ whole genome shotgun (WGS) entry which is preliminary data.</text>
</comment>
<feature type="domain" description="Ubiquitin-like" evidence="2">
    <location>
        <begin position="32"/>
        <end position="103"/>
    </location>
</feature>
<proteinExistence type="predicted"/>
<dbReference type="SUPFAM" id="SSF56300">
    <property type="entry name" value="Metallo-dependent phosphatases"/>
    <property type="match status" value="1"/>
</dbReference>
<feature type="region of interest" description="Disordered" evidence="1">
    <location>
        <begin position="1"/>
        <end position="29"/>
    </location>
</feature>
<dbReference type="InterPro" id="IPR029071">
    <property type="entry name" value="Ubiquitin-like_domsf"/>
</dbReference>
<evidence type="ECO:0000313" key="4">
    <source>
        <dbReference type="Proteomes" id="UP000649617"/>
    </source>
</evidence>